<feature type="region of interest" description="Disordered" evidence="1">
    <location>
        <begin position="336"/>
        <end position="401"/>
    </location>
</feature>
<organism evidence="2 3">
    <name type="scientific">Canavalia gladiata</name>
    <name type="common">Sword bean</name>
    <name type="synonym">Dolichos gladiatus</name>
    <dbReference type="NCBI Taxonomy" id="3824"/>
    <lineage>
        <taxon>Eukaryota</taxon>
        <taxon>Viridiplantae</taxon>
        <taxon>Streptophyta</taxon>
        <taxon>Embryophyta</taxon>
        <taxon>Tracheophyta</taxon>
        <taxon>Spermatophyta</taxon>
        <taxon>Magnoliopsida</taxon>
        <taxon>eudicotyledons</taxon>
        <taxon>Gunneridae</taxon>
        <taxon>Pentapetalae</taxon>
        <taxon>rosids</taxon>
        <taxon>fabids</taxon>
        <taxon>Fabales</taxon>
        <taxon>Fabaceae</taxon>
        <taxon>Papilionoideae</taxon>
        <taxon>50 kb inversion clade</taxon>
        <taxon>NPAAA clade</taxon>
        <taxon>indigoferoid/millettioid clade</taxon>
        <taxon>Phaseoleae</taxon>
        <taxon>Canavalia</taxon>
    </lineage>
</organism>
<feature type="region of interest" description="Disordered" evidence="1">
    <location>
        <begin position="30"/>
        <end position="53"/>
    </location>
</feature>
<feature type="compositionally biased region" description="Acidic residues" evidence="1">
    <location>
        <begin position="286"/>
        <end position="296"/>
    </location>
</feature>
<keyword evidence="3" id="KW-1185">Reference proteome</keyword>
<feature type="compositionally biased region" description="Basic and acidic residues" evidence="1">
    <location>
        <begin position="30"/>
        <end position="46"/>
    </location>
</feature>
<name>A0AAN9QRG4_CANGL</name>
<feature type="region of interest" description="Disordered" evidence="1">
    <location>
        <begin position="203"/>
        <end position="253"/>
    </location>
</feature>
<protein>
    <submittedName>
        <fullName evidence="2">Uncharacterized protein</fullName>
    </submittedName>
</protein>
<feature type="compositionally biased region" description="Low complexity" evidence="1">
    <location>
        <begin position="347"/>
        <end position="356"/>
    </location>
</feature>
<feature type="compositionally biased region" description="Basic and acidic residues" evidence="1">
    <location>
        <begin position="359"/>
        <end position="381"/>
    </location>
</feature>
<evidence type="ECO:0000313" key="2">
    <source>
        <dbReference type="EMBL" id="KAK7343956.1"/>
    </source>
</evidence>
<evidence type="ECO:0000313" key="3">
    <source>
        <dbReference type="Proteomes" id="UP001367508"/>
    </source>
</evidence>
<proteinExistence type="predicted"/>
<evidence type="ECO:0000256" key="1">
    <source>
        <dbReference type="SAM" id="MobiDB-lite"/>
    </source>
</evidence>
<reference evidence="2 3" key="1">
    <citation type="submission" date="2024-01" db="EMBL/GenBank/DDBJ databases">
        <title>The genomes of 5 underutilized Papilionoideae crops provide insights into root nodulation and disease resistanc.</title>
        <authorList>
            <person name="Jiang F."/>
        </authorList>
    </citation>
    <scope>NUCLEOTIDE SEQUENCE [LARGE SCALE GENOMIC DNA]</scope>
    <source>
        <strain evidence="2">LVBAO_FW01</strain>
        <tissue evidence="2">Leaves</tissue>
    </source>
</reference>
<dbReference type="EMBL" id="JAYMYQ010000003">
    <property type="protein sequence ID" value="KAK7343956.1"/>
    <property type="molecule type" value="Genomic_DNA"/>
</dbReference>
<comment type="caution">
    <text evidence="2">The sequence shown here is derived from an EMBL/GenBank/DDBJ whole genome shotgun (WGS) entry which is preliminary data.</text>
</comment>
<accession>A0AAN9QRG4</accession>
<gene>
    <name evidence="2" type="ORF">VNO77_13106</name>
</gene>
<feature type="region of interest" description="Disordered" evidence="1">
    <location>
        <begin position="280"/>
        <end position="318"/>
    </location>
</feature>
<feature type="compositionally biased region" description="Basic and acidic residues" evidence="1">
    <location>
        <begin position="204"/>
        <end position="225"/>
    </location>
</feature>
<dbReference type="AlphaFoldDB" id="A0AAN9QRG4"/>
<dbReference type="Proteomes" id="UP001367508">
    <property type="component" value="Unassembled WGS sequence"/>
</dbReference>
<sequence length="401" mass="44866">MPPNIRAEHGLGTKFSPLLIVDNTSTKSIRSKDGATVKEQTDHQKSTEMSNTSKLERIKRAKFNALLIVDNASTKSIRSKDGATVKRQKGLAATNIYSPAVKYLAEEHRLVDILGGSVISNVLGGLKRRFSHSTRCLHIIWCIKKGHIYVSSKSEKGPRSAQRRHLCNGASLAAFHRDELTNEKDLWKRIAVKEFQIMRGILGRGREDSKKHPKKEFPSKKKESSHSSCVEKIQEDQDDTDFTAPTDKRGRRSVGAYGAAETLSYIRDYLKGVSQSEVRTISSNVDDNDTDTDTENDTSNNLNTQETAGNLKDRVGHFDERKEKVLKKSEKWVLVKSEATDLESENENQQNWSNTEIMDESKNSDDVSEESHSSDSSKMDEETSSDEASQSTGTKPKDSDN</sequence>